<feature type="signal peptide" evidence="1">
    <location>
        <begin position="1"/>
        <end position="21"/>
    </location>
</feature>
<organism evidence="2 3">
    <name type="scientific">Pseudoalteromonas luteoviolacea</name>
    <dbReference type="NCBI Taxonomy" id="43657"/>
    <lineage>
        <taxon>Bacteria</taxon>
        <taxon>Pseudomonadati</taxon>
        <taxon>Pseudomonadota</taxon>
        <taxon>Gammaproteobacteria</taxon>
        <taxon>Alteromonadales</taxon>
        <taxon>Pseudoalteromonadaceae</taxon>
        <taxon>Pseudoalteromonas</taxon>
    </lineage>
</organism>
<dbReference type="Proteomes" id="UP000093366">
    <property type="component" value="Unassembled WGS sequence"/>
</dbReference>
<evidence type="ECO:0000256" key="1">
    <source>
        <dbReference type="SAM" id="SignalP"/>
    </source>
</evidence>
<gene>
    <name evidence="2" type="ORF">A7985_07175</name>
</gene>
<comment type="caution">
    <text evidence="2">The sequence shown here is derived from an EMBL/GenBank/DDBJ whole genome shotgun (WGS) entry which is preliminary data.</text>
</comment>
<feature type="chain" id="PRO_5008646542" description="Calcineurin-like phosphoesterase domain-containing protein" evidence="1">
    <location>
        <begin position="22"/>
        <end position="337"/>
    </location>
</feature>
<dbReference type="AlphaFoldDB" id="A0A1C0TWP4"/>
<dbReference type="OrthoDB" id="9986810at2"/>
<sequence length="337" mass="38040">MNFKKTILTTTLALTTLTAGASQTSDHQLIHNSSKNSEWSWLIDWVFERAHKYAKSNTHIPEQNAIRFIGDMHNGYDNDIASLSMAACGKDKRSKWLAPWLSGITKAGTADVDVYFVGGDYSRKIDKYLVSTGTPYEIESKNYKRAGVKRFADFKYSWMISDRNGYTVINNSGKHDYNFDHVFQGRGKKLLNGVVFSDYEIGFSIGIEASSSGGGYNYEGIDFKPIWGKDMGVYGCGATQVVIETNTRPEIRSLSFTPWGSNFGRFMAIDIDIFDKHTANKNLKVDWTFYYDGRVLNSNPGHLMHPAYLPANKRNTYRYKVTVSDGHLTTVKQGIVR</sequence>
<evidence type="ECO:0000313" key="3">
    <source>
        <dbReference type="Proteomes" id="UP000093366"/>
    </source>
</evidence>
<protein>
    <recommendedName>
        <fullName evidence="4">Calcineurin-like phosphoesterase domain-containing protein</fullName>
    </recommendedName>
</protein>
<evidence type="ECO:0008006" key="4">
    <source>
        <dbReference type="Google" id="ProtNLM"/>
    </source>
</evidence>
<dbReference type="EMBL" id="MAUJ01000001">
    <property type="protein sequence ID" value="OCQ23717.1"/>
    <property type="molecule type" value="Genomic_DNA"/>
</dbReference>
<keyword evidence="1" id="KW-0732">Signal</keyword>
<evidence type="ECO:0000313" key="2">
    <source>
        <dbReference type="EMBL" id="OCQ23717.1"/>
    </source>
</evidence>
<name>A0A1C0TWP4_9GAMM</name>
<dbReference type="RefSeq" id="WP_065789731.1">
    <property type="nucleotide sequence ID" value="NZ_JAGJED010000001.1"/>
</dbReference>
<reference evidence="3" key="1">
    <citation type="submission" date="2016-07" db="EMBL/GenBank/DDBJ databases">
        <authorList>
            <person name="Florea S."/>
            <person name="Webb J.S."/>
            <person name="Jaromczyk J."/>
            <person name="Schardl C.L."/>
        </authorList>
    </citation>
    <scope>NUCLEOTIDE SEQUENCE [LARGE SCALE GENOMIC DNA]</scope>
    <source>
        <strain evidence="3">IPB1</strain>
    </source>
</reference>
<proteinExistence type="predicted"/>
<accession>A0A1C0TWP4</accession>